<reference evidence="3 4" key="1">
    <citation type="submission" date="2021-04" db="EMBL/GenBank/DDBJ databases">
        <title>Nocardia tengchongensis.</title>
        <authorList>
            <person name="Zhuang k."/>
            <person name="Ran Y."/>
            <person name="Li W."/>
        </authorList>
    </citation>
    <scope>NUCLEOTIDE SEQUENCE [LARGE SCALE GENOMIC DNA]</scope>
    <source>
        <strain evidence="3 4">CFH S0057</strain>
    </source>
</reference>
<dbReference type="InterPro" id="IPR001387">
    <property type="entry name" value="Cro/C1-type_HTH"/>
</dbReference>
<dbReference type="PROSITE" id="PS50943">
    <property type="entry name" value="HTH_CROC1"/>
    <property type="match status" value="1"/>
</dbReference>
<feature type="region of interest" description="Disordered" evidence="1">
    <location>
        <begin position="113"/>
        <end position="135"/>
    </location>
</feature>
<dbReference type="Gene3D" id="1.10.260.40">
    <property type="entry name" value="lambda repressor-like DNA-binding domains"/>
    <property type="match status" value="1"/>
</dbReference>
<protein>
    <submittedName>
        <fullName evidence="3">Helix-turn-helix domain-containing protein</fullName>
    </submittedName>
</protein>
<gene>
    <name evidence="3" type="ORF">KHQ06_13850</name>
</gene>
<dbReference type="Proteomes" id="UP000683310">
    <property type="component" value="Chromosome"/>
</dbReference>
<dbReference type="EMBL" id="CP074371">
    <property type="protein sequence ID" value="QVI23799.1"/>
    <property type="molecule type" value="Genomic_DNA"/>
</dbReference>
<dbReference type="CDD" id="cd00093">
    <property type="entry name" value="HTH_XRE"/>
    <property type="match status" value="1"/>
</dbReference>
<proteinExistence type="predicted"/>
<dbReference type="SUPFAM" id="SSF47413">
    <property type="entry name" value="lambda repressor-like DNA-binding domains"/>
    <property type="match status" value="1"/>
</dbReference>
<organism evidence="3 4">
    <name type="scientific">Nocardia tengchongensis</name>
    <dbReference type="NCBI Taxonomy" id="2055889"/>
    <lineage>
        <taxon>Bacteria</taxon>
        <taxon>Bacillati</taxon>
        <taxon>Actinomycetota</taxon>
        <taxon>Actinomycetes</taxon>
        <taxon>Mycobacteriales</taxon>
        <taxon>Nocardiaceae</taxon>
        <taxon>Nocardia</taxon>
    </lineage>
</organism>
<dbReference type="InterPro" id="IPR010982">
    <property type="entry name" value="Lambda_DNA-bd_dom_sf"/>
</dbReference>
<evidence type="ECO:0000256" key="1">
    <source>
        <dbReference type="SAM" id="MobiDB-lite"/>
    </source>
</evidence>
<accession>A0ABX8CY99</accession>
<feature type="domain" description="HTH cro/C1-type" evidence="2">
    <location>
        <begin position="10"/>
        <end position="67"/>
    </location>
</feature>
<name>A0ABX8CY99_9NOCA</name>
<sequence>MARKQIGMQLREARQQANLDLKDVADAMGPGWSTSKVGRIERGESGRISLPEVDALAKILEMDADTHSNVIALIKQAASKSWWYKYRDVIQGGFRIYADMEACALRFDHVPQQHRARTPPDRRVRTSIGPHLLRQ</sequence>
<dbReference type="Pfam" id="PF13560">
    <property type="entry name" value="HTH_31"/>
    <property type="match status" value="1"/>
</dbReference>
<evidence type="ECO:0000313" key="4">
    <source>
        <dbReference type="Proteomes" id="UP000683310"/>
    </source>
</evidence>
<evidence type="ECO:0000313" key="3">
    <source>
        <dbReference type="EMBL" id="QVI23799.1"/>
    </source>
</evidence>
<evidence type="ECO:0000259" key="2">
    <source>
        <dbReference type="PROSITE" id="PS50943"/>
    </source>
</evidence>
<dbReference type="SMART" id="SM00530">
    <property type="entry name" value="HTH_XRE"/>
    <property type="match status" value="1"/>
</dbReference>
<keyword evidence="4" id="KW-1185">Reference proteome</keyword>